<dbReference type="GO" id="GO:0050660">
    <property type="term" value="F:flavin adenine dinucleotide binding"/>
    <property type="evidence" value="ECO:0007669"/>
    <property type="project" value="TreeGrafter"/>
</dbReference>
<evidence type="ECO:0000259" key="6">
    <source>
        <dbReference type="PROSITE" id="PS50902"/>
    </source>
</evidence>
<dbReference type="InterPro" id="IPR017927">
    <property type="entry name" value="FAD-bd_FR_type"/>
</dbReference>
<dbReference type="GO" id="GO:0010181">
    <property type="term" value="F:FMN binding"/>
    <property type="evidence" value="ECO:0007669"/>
    <property type="project" value="InterPro"/>
</dbReference>
<organism evidence="8 9">
    <name type="scientific">Brevundimonas abyssalis TAR-001</name>
    <dbReference type="NCBI Taxonomy" id="1391729"/>
    <lineage>
        <taxon>Bacteria</taxon>
        <taxon>Pseudomonadati</taxon>
        <taxon>Pseudomonadota</taxon>
        <taxon>Alphaproteobacteria</taxon>
        <taxon>Caulobacterales</taxon>
        <taxon>Caulobacteraceae</taxon>
        <taxon>Brevundimonas</taxon>
    </lineage>
</organism>
<dbReference type="OrthoDB" id="9791166at2"/>
<dbReference type="CDD" id="cd06200">
    <property type="entry name" value="SiR_like1"/>
    <property type="match status" value="1"/>
</dbReference>
<name>A0A8E0KHV1_9CAUL</name>
<keyword evidence="1" id="KW-0285">Flavoprotein</keyword>
<dbReference type="PRINTS" id="PR00371">
    <property type="entry name" value="FPNCR"/>
</dbReference>
<dbReference type="PROSITE" id="PS51384">
    <property type="entry name" value="FAD_FR"/>
    <property type="match status" value="1"/>
</dbReference>
<dbReference type="SUPFAM" id="SSF63380">
    <property type="entry name" value="Riboflavin synthase domain-like"/>
    <property type="match status" value="1"/>
</dbReference>
<dbReference type="PROSITE" id="PS50902">
    <property type="entry name" value="FLAVODOXIN_LIKE"/>
    <property type="match status" value="1"/>
</dbReference>
<dbReference type="Gene3D" id="2.40.30.10">
    <property type="entry name" value="Translation factors"/>
    <property type="match status" value="1"/>
</dbReference>
<sequence>MTADPIRWAWAAAAVVLWLALIGLIALRRARRTVDTAPTAPDATLVVFASQTGFAEELVRMTAAALNAGGVPTALISLGELTIERLAAAPRALFLVSTTGEGDAPDSAVAFLRRMNRLDLSGLSFGVLALGDRSYSHFCAFGRALDDWLRTNGARPLFDRVEVDNGEAGAIRHWQHQLSRITGLTDAPDWAPPAYTPWRLMERERLNSPDSPGEGLWRIALEPVGEMPDWRAGDIAEIGVPSAPGQPPHAHREYSVASLPADGRLELIVRLMRGPDGTPGLASGWLTDTCAIGAPVDLRIRSNSAFHGPEGDPPMILIGAGSGLAGLRAHLRERQAAGCGANWLILGERHPDHDRILHGELEGWCDDGALARLDCVFSRGDGGRYVQNHLRDHADLVRDWIARGAVIHVCGAVAMGAGVHEALGQILGVETLDDLTARGRYRRDVY</sequence>
<evidence type="ECO:0000313" key="8">
    <source>
        <dbReference type="EMBL" id="GAD58461.1"/>
    </source>
</evidence>
<dbReference type="GO" id="GO:0003958">
    <property type="term" value="F:NADPH-hemoprotein reductase activity"/>
    <property type="evidence" value="ECO:0007669"/>
    <property type="project" value="UniProtKB-EC"/>
</dbReference>
<dbReference type="Gene3D" id="3.40.50.80">
    <property type="entry name" value="Nucleotide-binding domain of ferredoxin-NADP reductase (FNR) module"/>
    <property type="match status" value="1"/>
</dbReference>
<feature type="domain" description="FAD-binding FR-type" evidence="7">
    <location>
        <begin position="193"/>
        <end position="316"/>
    </location>
</feature>
<feature type="domain" description="Flavodoxin-like" evidence="6">
    <location>
        <begin position="44"/>
        <end position="179"/>
    </location>
</feature>
<feature type="transmembrane region" description="Helical" evidence="5">
    <location>
        <begin position="6"/>
        <end position="27"/>
    </location>
</feature>
<proteinExistence type="predicted"/>
<evidence type="ECO:0000256" key="4">
    <source>
        <dbReference type="ARBA" id="ARBA00023797"/>
    </source>
</evidence>
<evidence type="ECO:0000256" key="3">
    <source>
        <dbReference type="ARBA" id="ARBA00022982"/>
    </source>
</evidence>
<dbReference type="InterPro" id="IPR001094">
    <property type="entry name" value="Flavdoxin-like"/>
</dbReference>
<keyword evidence="3" id="KW-0813">Transport</keyword>
<dbReference type="AlphaFoldDB" id="A0A8E0KHV1"/>
<dbReference type="GO" id="GO:0005829">
    <property type="term" value="C:cytosol"/>
    <property type="evidence" value="ECO:0007669"/>
    <property type="project" value="TreeGrafter"/>
</dbReference>
<keyword evidence="9" id="KW-1185">Reference proteome</keyword>
<evidence type="ECO:0000256" key="5">
    <source>
        <dbReference type="SAM" id="Phobius"/>
    </source>
</evidence>
<dbReference type="EC" id="1.6.2.4" evidence="4"/>
<keyword evidence="5" id="KW-0472">Membrane</keyword>
<dbReference type="SUPFAM" id="SSF52218">
    <property type="entry name" value="Flavoproteins"/>
    <property type="match status" value="1"/>
</dbReference>
<dbReference type="Proteomes" id="UP000016569">
    <property type="component" value="Unassembled WGS sequence"/>
</dbReference>
<dbReference type="PANTHER" id="PTHR19384:SF17">
    <property type="entry name" value="NADPH--CYTOCHROME P450 REDUCTASE"/>
    <property type="match status" value="1"/>
</dbReference>
<dbReference type="InterPro" id="IPR001709">
    <property type="entry name" value="Flavoprot_Pyr_Nucl_cyt_Rdtase"/>
</dbReference>
<dbReference type="Gene3D" id="3.40.50.360">
    <property type="match status" value="1"/>
</dbReference>
<dbReference type="Pfam" id="PF00258">
    <property type="entry name" value="Flavodoxin_1"/>
    <property type="match status" value="1"/>
</dbReference>
<keyword evidence="3" id="KW-0249">Electron transport</keyword>
<accession>A0A8E0KHV1</accession>
<evidence type="ECO:0000256" key="2">
    <source>
        <dbReference type="ARBA" id="ARBA00022643"/>
    </source>
</evidence>
<evidence type="ECO:0000313" key="9">
    <source>
        <dbReference type="Proteomes" id="UP000016569"/>
    </source>
</evidence>
<dbReference type="PRINTS" id="PR00369">
    <property type="entry name" value="FLAVODOXIN"/>
</dbReference>
<evidence type="ECO:0000259" key="7">
    <source>
        <dbReference type="PROSITE" id="PS51384"/>
    </source>
</evidence>
<dbReference type="SUPFAM" id="SSF52343">
    <property type="entry name" value="Ferredoxin reductase-like, C-terminal NADP-linked domain"/>
    <property type="match status" value="1"/>
</dbReference>
<dbReference type="InterPro" id="IPR039261">
    <property type="entry name" value="FNR_nucleotide-bd"/>
</dbReference>
<keyword evidence="5" id="KW-0812">Transmembrane</keyword>
<evidence type="ECO:0000256" key="1">
    <source>
        <dbReference type="ARBA" id="ARBA00022630"/>
    </source>
</evidence>
<dbReference type="InterPro" id="IPR017938">
    <property type="entry name" value="Riboflavin_synthase-like_b-brl"/>
</dbReference>
<dbReference type="EMBL" id="BATC01000007">
    <property type="protein sequence ID" value="GAD58461.1"/>
    <property type="molecule type" value="Genomic_DNA"/>
</dbReference>
<keyword evidence="2" id="KW-0288">FMN</keyword>
<gene>
    <name evidence="8" type="ORF">MBEBAB_0711</name>
</gene>
<dbReference type="PANTHER" id="PTHR19384">
    <property type="entry name" value="NITRIC OXIDE SYNTHASE-RELATED"/>
    <property type="match status" value="1"/>
</dbReference>
<dbReference type="InterPro" id="IPR008254">
    <property type="entry name" value="Flavodoxin/NO_synth"/>
</dbReference>
<protein>
    <recommendedName>
        <fullName evidence="4">NADPH--hemoprotein reductase</fullName>
        <ecNumber evidence="4">1.6.2.4</ecNumber>
    </recommendedName>
</protein>
<reference evidence="9" key="1">
    <citation type="journal article" date="2013" name="Genome Announc.">
        <title>Draft Genome Sequence of the Dimorphic Prosthecate Bacterium Brevundimonas abyssalis TAR-001T.</title>
        <authorList>
            <person name="Tsubouchi T."/>
            <person name="Nishi S."/>
            <person name="Usui K."/>
            <person name="Shimane Y."/>
            <person name="Takaki Y."/>
            <person name="Maruyama T."/>
            <person name="Hatada Y."/>
        </authorList>
    </citation>
    <scope>NUCLEOTIDE SEQUENCE [LARGE SCALE GENOMIC DNA]</scope>
    <source>
        <strain evidence="9">TAR-001</strain>
    </source>
</reference>
<dbReference type="RefSeq" id="WP_021696557.1">
    <property type="nucleotide sequence ID" value="NZ_BATC01000007.1"/>
</dbReference>
<comment type="caution">
    <text evidence="8">The sequence shown here is derived from an EMBL/GenBank/DDBJ whole genome shotgun (WGS) entry which is preliminary data.</text>
</comment>
<keyword evidence="5" id="KW-1133">Transmembrane helix</keyword>
<dbReference type="InterPro" id="IPR029039">
    <property type="entry name" value="Flavoprotein-like_sf"/>
</dbReference>